<gene>
    <name evidence="1" type="ORF">ACFO3I_05565</name>
</gene>
<name>A0ABV9JJF2_9GAMM</name>
<comment type="caution">
    <text evidence="1">The sequence shown here is derived from an EMBL/GenBank/DDBJ whole genome shotgun (WGS) entry which is preliminary data.</text>
</comment>
<organism evidence="1 2">
    <name type="scientific">Rheinheimera marina</name>
    <dbReference type="NCBI Taxonomy" id="1774958"/>
    <lineage>
        <taxon>Bacteria</taxon>
        <taxon>Pseudomonadati</taxon>
        <taxon>Pseudomonadota</taxon>
        <taxon>Gammaproteobacteria</taxon>
        <taxon>Chromatiales</taxon>
        <taxon>Chromatiaceae</taxon>
        <taxon>Rheinheimera</taxon>
    </lineage>
</organism>
<evidence type="ECO:0000313" key="1">
    <source>
        <dbReference type="EMBL" id="MFC4654489.1"/>
    </source>
</evidence>
<evidence type="ECO:0000313" key="2">
    <source>
        <dbReference type="Proteomes" id="UP001595962"/>
    </source>
</evidence>
<protein>
    <submittedName>
        <fullName evidence="1">Uncharacterized protein</fullName>
    </submittedName>
</protein>
<dbReference type="EMBL" id="JBHSGB010000005">
    <property type="protein sequence ID" value="MFC4654489.1"/>
    <property type="molecule type" value="Genomic_DNA"/>
</dbReference>
<dbReference type="RefSeq" id="WP_377332418.1">
    <property type="nucleotide sequence ID" value="NZ_JBHSGB010000005.1"/>
</dbReference>
<reference evidence="2" key="1">
    <citation type="journal article" date="2019" name="Int. J. Syst. Evol. Microbiol.">
        <title>The Global Catalogue of Microorganisms (GCM) 10K type strain sequencing project: providing services to taxonomists for standard genome sequencing and annotation.</title>
        <authorList>
            <consortium name="The Broad Institute Genomics Platform"/>
            <consortium name="The Broad Institute Genome Sequencing Center for Infectious Disease"/>
            <person name="Wu L."/>
            <person name="Ma J."/>
        </authorList>
    </citation>
    <scope>NUCLEOTIDE SEQUENCE [LARGE SCALE GENOMIC DNA]</scope>
    <source>
        <strain evidence="2">DT28</strain>
    </source>
</reference>
<proteinExistence type="predicted"/>
<dbReference type="Proteomes" id="UP001595962">
    <property type="component" value="Unassembled WGS sequence"/>
</dbReference>
<sequence>MEHYDDVLQFVTKTGAQNLNYKNFESAAFTAGNSRWKLINQVALFDRDTAEFARTPASEFNSYPYTDNGAARSEPLAQVARLNSVESTKEHLDTNGTAREDSIRDMSHLFLKTPNQTPTPEKSSASPLSLLLERIGA</sequence>
<accession>A0ABV9JJF2</accession>
<keyword evidence="2" id="KW-1185">Reference proteome</keyword>